<dbReference type="AlphaFoldDB" id="T1JE94"/>
<dbReference type="InterPro" id="IPR003598">
    <property type="entry name" value="Ig_sub2"/>
</dbReference>
<dbReference type="STRING" id="126957.T1JE94"/>
<feature type="domain" description="Ig-like" evidence="10">
    <location>
        <begin position="138"/>
        <end position="234"/>
    </location>
</feature>
<evidence type="ECO:0000256" key="7">
    <source>
        <dbReference type="SAM" id="MobiDB-lite"/>
    </source>
</evidence>
<evidence type="ECO:0000256" key="2">
    <source>
        <dbReference type="ARBA" id="ARBA00022737"/>
    </source>
</evidence>
<dbReference type="Pfam" id="PF13927">
    <property type="entry name" value="Ig_3"/>
    <property type="match status" value="2"/>
</dbReference>
<feature type="domain" description="Ig-like" evidence="10">
    <location>
        <begin position="324"/>
        <end position="405"/>
    </location>
</feature>
<dbReference type="GO" id="GO:0009653">
    <property type="term" value="P:anatomical structure morphogenesis"/>
    <property type="evidence" value="ECO:0007669"/>
    <property type="project" value="UniProtKB-ARBA"/>
</dbReference>
<dbReference type="HOGENOM" id="CLU_004622_0_0_1"/>
<reference evidence="13" key="1">
    <citation type="submission" date="2011-05" db="EMBL/GenBank/DDBJ databases">
        <authorList>
            <person name="Richards S.R."/>
            <person name="Qu J."/>
            <person name="Jiang H."/>
            <person name="Jhangiani S.N."/>
            <person name="Agravi P."/>
            <person name="Goodspeed R."/>
            <person name="Gross S."/>
            <person name="Mandapat C."/>
            <person name="Jackson L."/>
            <person name="Mathew T."/>
            <person name="Pu L."/>
            <person name="Thornton R."/>
            <person name="Saada N."/>
            <person name="Wilczek-Boney K.B."/>
            <person name="Lee S."/>
            <person name="Kovar C."/>
            <person name="Wu Y."/>
            <person name="Scherer S.E."/>
            <person name="Worley K.C."/>
            <person name="Muzny D.M."/>
            <person name="Gibbs R."/>
        </authorList>
    </citation>
    <scope>NUCLEOTIDE SEQUENCE</scope>
    <source>
        <strain evidence="13">Brora</strain>
    </source>
</reference>
<dbReference type="InterPro" id="IPR013098">
    <property type="entry name" value="Ig_I-set"/>
</dbReference>
<dbReference type="PROSITE" id="PS50835">
    <property type="entry name" value="IG_LIKE"/>
    <property type="match status" value="7"/>
</dbReference>
<dbReference type="InterPro" id="IPR036179">
    <property type="entry name" value="Ig-like_dom_sf"/>
</dbReference>
<proteinExistence type="predicted"/>
<dbReference type="Proteomes" id="UP000014500">
    <property type="component" value="Unassembled WGS sequence"/>
</dbReference>
<keyword evidence="4" id="KW-1015">Disulfide bond</keyword>
<feature type="chain" id="PRO_5004580242" evidence="9">
    <location>
        <begin position="27"/>
        <end position="1165"/>
    </location>
</feature>
<evidence type="ECO:0000256" key="1">
    <source>
        <dbReference type="ARBA" id="ARBA00004479"/>
    </source>
</evidence>
<keyword evidence="2" id="KW-0677">Repeat</keyword>
<dbReference type="GO" id="GO:0005886">
    <property type="term" value="C:plasma membrane"/>
    <property type="evidence" value="ECO:0007669"/>
    <property type="project" value="TreeGrafter"/>
</dbReference>
<dbReference type="Pfam" id="PF00041">
    <property type="entry name" value="fn3"/>
    <property type="match status" value="1"/>
</dbReference>
<feature type="domain" description="Ig-like" evidence="10">
    <location>
        <begin position="239"/>
        <end position="317"/>
    </location>
</feature>
<feature type="domain" description="Ig-like" evidence="10">
    <location>
        <begin position="618"/>
        <end position="712"/>
    </location>
</feature>
<dbReference type="PANTHER" id="PTHR11640:SF134">
    <property type="entry name" value="ECHINOID, ISOFORM A-RELATED"/>
    <property type="match status" value="1"/>
</dbReference>
<dbReference type="PANTHER" id="PTHR11640">
    <property type="entry name" value="NEPHRIN"/>
    <property type="match status" value="1"/>
</dbReference>
<evidence type="ECO:0000259" key="10">
    <source>
        <dbReference type="PROSITE" id="PS50835"/>
    </source>
</evidence>
<evidence type="ECO:0000256" key="5">
    <source>
        <dbReference type="ARBA" id="ARBA00023180"/>
    </source>
</evidence>
<feature type="domain" description="Fibronectin type-III" evidence="11">
    <location>
        <begin position="719"/>
        <end position="809"/>
    </location>
</feature>
<dbReference type="CDD" id="cd00063">
    <property type="entry name" value="FN3"/>
    <property type="match status" value="1"/>
</dbReference>
<dbReference type="SMART" id="SM00060">
    <property type="entry name" value="FN3"/>
    <property type="match status" value="1"/>
</dbReference>
<dbReference type="Pfam" id="PF08205">
    <property type="entry name" value="C2-set_2"/>
    <property type="match status" value="1"/>
</dbReference>
<dbReference type="CDD" id="cd00096">
    <property type="entry name" value="Ig"/>
    <property type="match status" value="2"/>
</dbReference>
<keyword evidence="6" id="KW-0393">Immunoglobulin domain</keyword>
<dbReference type="GO" id="GO:0050839">
    <property type="term" value="F:cell adhesion molecule binding"/>
    <property type="evidence" value="ECO:0007669"/>
    <property type="project" value="TreeGrafter"/>
</dbReference>
<dbReference type="PROSITE" id="PS50853">
    <property type="entry name" value="FN3"/>
    <property type="match status" value="1"/>
</dbReference>
<dbReference type="InterPro" id="IPR013783">
    <property type="entry name" value="Ig-like_fold"/>
</dbReference>
<dbReference type="InterPro" id="IPR003599">
    <property type="entry name" value="Ig_sub"/>
</dbReference>
<evidence type="ECO:0000313" key="13">
    <source>
        <dbReference type="Proteomes" id="UP000014500"/>
    </source>
</evidence>
<keyword evidence="13" id="KW-1185">Reference proteome</keyword>
<evidence type="ECO:0000313" key="12">
    <source>
        <dbReference type="EnsemblMetazoa" id="SMAR012135-PA"/>
    </source>
</evidence>
<dbReference type="SMART" id="SM00408">
    <property type="entry name" value="IGc2"/>
    <property type="match status" value="6"/>
</dbReference>
<dbReference type="InterPro" id="IPR003961">
    <property type="entry name" value="FN3_dom"/>
</dbReference>
<evidence type="ECO:0000256" key="6">
    <source>
        <dbReference type="ARBA" id="ARBA00023319"/>
    </source>
</evidence>
<feature type="compositionally biased region" description="Basic and acidic residues" evidence="7">
    <location>
        <begin position="1132"/>
        <end position="1141"/>
    </location>
</feature>
<dbReference type="InterPro" id="IPR036116">
    <property type="entry name" value="FN3_sf"/>
</dbReference>
<keyword evidence="5" id="KW-0325">Glycoprotein</keyword>
<keyword evidence="9" id="KW-0732">Signal</keyword>
<protein>
    <submittedName>
        <fullName evidence="12">Uncharacterized protein</fullName>
    </submittedName>
</protein>
<feature type="domain" description="Ig-like" evidence="10">
    <location>
        <begin position="18"/>
        <end position="130"/>
    </location>
</feature>
<feature type="compositionally biased region" description="Basic and acidic residues" evidence="7">
    <location>
        <begin position="1111"/>
        <end position="1120"/>
    </location>
</feature>
<dbReference type="InterPro" id="IPR013162">
    <property type="entry name" value="CD80_C2-set"/>
</dbReference>
<evidence type="ECO:0000256" key="8">
    <source>
        <dbReference type="SAM" id="Phobius"/>
    </source>
</evidence>
<dbReference type="GO" id="GO:0098609">
    <property type="term" value="P:cell-cell adhesion"/>
    <property type="evidence" value="ECO:0007669"/>
    <property type="project" value="TreeGrafter"/>
</dbReference>
<dbReference type="InterPro" id="IPR007110">
    <property type="entry name" value="Ig-like_dom"/>
</dbReference>
<name>T1JE94_STRMM</name>
<keyword evidence="8" id="KW-1133">Transmembrane helix</keyword>
<keyword evidence="3 8" id="KW-0472">Membrane</keyword>
<dbReference type="eggNOG" id="KOG3515">
    <property type="taxonomic scope" value="Eukaryota"/>
</dbReference>
<dbReference type="SMART" id="SM00409">
    <property type="entry name" value="IG"/>
    <property type="match status" value="7"/>
</dbReference>
<dbReference type="PhylomeDB" id="T1JE94"/>
<dbReference type="EMBL" id="JH432116">
    <property type="status" value="NOT_ANNOTATED_CDS"/>
    <property type="molecule type" value="Genomic_DNA"/>
</dbReference>
<comment type="subcellular location">
    <subcellularLocation>
        <location evidence="1">Membrane</location>
        <topology evidence="1">Single-pass type I membrane protein</topology>
    </subcellularLocation>
</comment>
<dbReference type="GO" id="GO:0005911">
    <property type="term" value="C:cell-cell junction"/>
    <property type="evidence" value="ECO:0007669"/>
    <property type="project" value="TreeGrafter"/>
</dbReference>
<dbReference type="FunFam" id="2.60.40.10:FF:000032">
    <property type="entry name" value="palladin isoform X1"/>
    <property type="match status" value="1"/>
</dbReference>
<dbReference type="SUPFAM" id="SSF48726">
    <property type="entry name" value="Immunoglobulin"/>
    <property type="match status" value="7"/>
</dbReference>
<dbReference type="SUPFAM" id="SSF49265">
    <property type="entry name" value="Fibronectin type III"/>
    <property type="match status" value="1"/>
</dbReference>
<dbReference type="InterPro" id="IPR051275">
    <property type="entry name" value="Cell_adhesion_signaling"/>
</dbReference>
<feature type="transmembrane region" description="Helical" evidence="8">
    <location>
        <begin position="919"/>
        <end position="944"/>
    </location>
</feature>
<evidence type="ECO:0000259" key="11">
    <source>
        <dbReference type="PROSITE" id="PS50853"/>
    </source>
</evidence>
<organism evidence="12 13">
    <name type="scientific">Strigamia maritima</name>
    <name type="common">European centipede</name>
    <name type="synonym">Geophilus maritimus</name>
    <dbReference type="NCBI Taxonomy" id="126957"/>
    <lineage>
        <taxon>Eukaryota</taxon>
        <taxon>Metazoa</taxon>
        <taxon>Ecdysozoa</taxon>
        <taxon>Arthropoda</taxon>
        <taxon>Myriapoda</taxon>
        <taxon>Chilopoda</taxon>
        <taxon>Pleurostigmophora</taxon>
        <taxon>Geophilomorpha</taxon>
        <taxon>Linotaeniidae</taxon>
        <taxon>Strigamia</taxon>
    </lineage>
</organism>
<dbReference type="Pfam" id="PF13895">
    <property type="entry name" value="Ig_2"/>
    <property type="match status" value="2"/>
</dbReference>
<dbReference type="Gene3D" id="2.60.40.10">
    <property type="entry name" value="Immunoglobulins"/>
    <property type="match status" value="8"/>
</dbReference>
<evidence type="ECO:0000256" key="9">
    <source>
        <dbReference type="SAM" id="SignalP"/>
    </source>
</evidence>
<feature type="domain" description="Ig-like" evidence="10">
    <location>
        <begin position="505"/>
        <end position="613"/>
    </location>
</feature>
<evidence type="ECO:0000256" key="3">
    <source>
        <dbReference type="ARBA" id="ARBA00023136"/>
    </source>
</evidence>
<feature type="signal peptide" evidence="9">
    <location>
        <begin position="1"/>
        <end position="26"/>
    </location>
</feature>
<sequence>MKASGASACIWRRLLVLATVLVITQCQTNEIKEIFVTEGQDTVLDCRFSLGYISQNLNFYWIKSAVVLADTIAFGNISAVTDLYSVQLNPNKGQYQLLIRNTTYDNDNRQFVCKVLDGSKVVHEEKFMVTILIPPGSPEIKTPNTMATEGKVYRLTCSSTGGSPDPDIEWFREGDVHPLPGTVQPGGDRNKPTVNLLAFEPKKDDDGARLVCRVSSKALEQIGRPSLEASVELNVNYMPRASIHPKNSITVERGSSTSVSCHVDAKPEAMSVKWSHNGRIVSHNTNLNIKPTTSDDNGVYTCTADNGIGSSGQADLTIDIQYGPTIQMEKRREVRENEDISIRCDVSANPPAEIKWFKEGSSSVTATGNTLRLQRLNVHNMGRYICQATNVLHPSFATSAIRKVANATVAVWLKHPPGRASIVPENAIGIIGKPLVLTCQISPPGWPEPSFKWWKEVPTNTLPYGMNYTISSVAAGHEGTYHCQGNNELGISNVASISLKVYEPPQLVLSLPSLLSKRTVDVDLTVTCEAQSKHRPLVHWFKNGEVLKSNDQFDIVSSEKMKDTGIYLLTTTLRFVGSNRPNGNQLTLEDRGIYTCEFDNQLIEPTRSNMTLKIEHGPILRHTKKKIAFELGTTAEIECRMQAYPAPSFQWSFANTILASGMAQYEMNQKDLGDDLYSSTLVIPRLKETDYGEYTCSASNQLDNAKTHIKLLGRGSPEAPTDLYPVNITHKSIGLQWAKGFDGGYPDTTFVVSYWSNDVPGQYIECGTSNICTISGLKEMTDYHLKVQAKNEKGMSDYSNEITVVTRINGASIPAPNNVYYDKSAFELLFVTPKTPLKLVGKLEVLIDGTWTAYNSYIFIEDEQGKLNFEPNPWDQIQMMQVSLCLQNDTTVCGPPLPATEGVPPVLKRASAGGMEMQVVIIIAVCSVLGIIFLIGMIAACYYCKIRQKKNDKLKKNFQETSSNSGRPKAITKPYYPEGIINKAVDNNVEHDTMKAPPYSEHMSPLNNQVVLDRQGIPHYAPNGHMPPNYPYLDTPYNNSNGGSVDSQDSLWLKNNGDVVTDRSYSYEPSLSNAYTYPDDYHHMQEDMMNQRNRDHIYNSNPYAPLPKPKKSNEQMDPYHDISNIPDPYLEGDEKPPHLSFDESLESGYSTPNSRSRRVIREIIV</sequence>
<reference evidence="12" key="2">
    <citation type="submission" date="2015-02" db="UniProtKB">
        <authorList>
            <consortium name="EnsemblMetazoa"/>
        </authorList>
    </citation>
    <scope>IDENTIFICATION</scope>
</reference>
<accession>T1JE94</accession>
<dbReference type="Pfam" id="PF07679">
    <property type="entry name" value="I-set"/>
    <property type="match status" value="1"/>
</dbReference>
<dbReference type="OMA" id="PFNSKRI"/>
<dbReference type="EnsemblMetazoa" id="SMAR012135-RA">
    <property type="protein sequence ID" value="SMAR012135-PA"/>
    <property type="gene ID" value="SMAR012135"/>
</dbReference>
<dbReference type="GO" id="GO:0030154">
    <property type="term" value="P:cell differentiation"/>
    <property type="evidence" value="ECO:0007669"/>
    <property type="project" value="UniProtKB-ARBA"/>
</dbReference>
<keyword evidence="8" id="KW-0812">Transmembrane</keyword>
<feature type="region of interest" description="Disordered" evidence="7">
    <location>
        <begin position="1095"/>
        <end position="1154"/>
    </location>
</feature>
<feature type="domain" description="Ig-like" evidence="10">
    <location>
        <begin position="417"/>
        <end position="498"/>
    </location>
</feature>
<evidence type="ECO:0000256" key="4">
    <source>
        <dbReference type="ARBA" id="ARBA00023157"/>
    </source>
</evidence>